<keyword evidence="4 8" id="KW-0812">Transmembrane</keyword>
<keyword evidence="7 8" id="KW-0472">Membrane</keyword>
<evidence type="ECO:0000256" key="8">
    <source>
        <dbReference type="PROSITE-ProRule" id="PRU00282"/>
    </source>
</evidence>
<dbReference type="Pfam" id="PF00153">
    <property type="entry name" value="Mito_carr"/>
    <property type="match status" value="2"/>
</dbReference>
<dbReference type="Gene3D" id="1.50.40.10">
    <property type="entry name" value="Mitochondrial carrier domain"/>
    <property type="match status" value="2"/>
</dbReference>
<dbReference type="EMBL" id="JAMYWD010000012">
    <property type="protein sequence ID" value="KAJ4950611.1"/>
    <property type="molecule type" value="Genomic_DNA"/>
</dbReference>
<dbReference type="AlphaFoldDB" id="A0A9Q0JT02"/>
<dbReference type="SUPFAM" id="SSF103506">
    <property type="entry name" value="Mitochondrial carrier"/>
    <property type="match status" value="2"/>
</dbReference>
<organism evidence="11 12">
    <name type="scientific">Protea cynaroides</name>
    <dbReference type="NCBI Taxonomy" id="273540"/>
    <lineage>
        <taxon>Eukaryota</taxon>
        <taxon>Viridiplantae</taxon>
        <taxon>Streptophyta</taxon>
        <taxon>Embryophyta</taxon>
        <taxon>Tracheophyta</taxon>
        <taxon>Spermatophyta</taxon>
        <taxon>Magnoliopsida</taxon>
        <taxon>Proteales</taxon>
        <taxon>Proteaceae</taxon>
        <taxon>Protea</taxon>
    </lineage>
</organism>
<dbReference type="InterPro" id="IPR023395">
    <property type="entry name" value="MCP_dom_sf"/>
</dbReference>
<evidence type="ECO:0000313" key="11">
    <source>
        <dbReference type="EMBL" id="KAJ4950611.1"/>
    </source>
</evidence>
<evidence type="ECO:0000256" key="1">
    <source>
        <dbReference type="ARBA" id="ARBA00004141"/>
    </source>
</evidence>
<name>A0A9Q0JT02_9MAGN</name>
<keyword evidence="6 10" id="KW-1133">Transmembrane helix</keyword>
<accession>A0A9Q0JT02</accession>
<dbReference type="PROSITE" id="PS50920">
    <property type="entry name" value="SOLCAR"/>
    <property type="match status" value="1"/>
</dbReference>
<evidence type="ECO:0000256" key="2">
    <source>
        <dbReference type="ARBA" id="ARBA00006375"/>
    </source>
</evidence>
<comment type="caution">
    <text evidence="11">The sequence shown here is derived from an EMBL/GenBank/DDBJ whole genome shotgun (WGS) entry which is preliminary data.</text>
</comment>
<evidence type="ECO:0000313" key="12">
    <source>
        <dbReference type="Proteomes" id="UP001141806"/>
    </source>
</evidence>
<evidence type="ECO:0000256" key="3">
    <source>
        <dbReference type="ARBA" id="ARBA00022448"/>
    </source>
</evidence>
<proteinExistence type="inferred from homology"/>
<sequence>MYSGVSETVKQTLKEEGWVGLTRGMCPRVLHSVCFAALGYFAFETVQDEAKNKIALAMYSGVSETVKQILKEEGWVGLTRGMGPRVLHSVCFAALGYFAFETARLSLLHRYLQRKEMDLDSS</sequence>
<feature type="transmembrane region" description="Helical" evidence="10">
    <location>
        <begin position="86"/>
        <end position="107"/>
    </location>
</feature>
<dbReference type="Proteomes" id="UP001141806">
    <property type="component" value="Unassembled WGS sequence"/>
</dbReference>
<keyword evidence="3 9" id="KW-0813">Transport</keyword>
<evidence type="ECO:0000256" key="4">
    <source>
        <dbReference type="ARBA" id="ARBA00022692"/>
    </source>
</evidence>
<comment type="similarity">
    <text evidence="2 9">Belongs to the mitochondrial carrier (TC 2.A.29) family.</text>
</comment>
<evidence type="ECO:0000256" key="5">
    <source>
        <dbReference type="ARBA" id="ARBA00022737"/>
    </source>
</evidence>
<evidence type="ECO:0000256" key="10">
    <source>
        <dbReference type="SAM" id="Phobius"/>
    </source>
</evidence>
<protein>
    <submittedName>
        <fullName evidence="11">Uncharacterized protein</fullName>
    </submittedName>
</protein>
<keyword evidence="12" id="KW-1185">Reference proteome</keyword>
<evidence type="ECO:0000256" key="6">
    <source>
        <dbReference type="ARBA" id="ARBA00022989"/>
    </source>
</evidence>
<evidence type="ECO:0000256" key="9">
    <source>
        <dbReference type="RuleBase" id="RU000488"/>
    </source>
</evidence>
<reference evidence="11" key="1">
    <citation type="journal article" date="2023" name="Plant J.">
        <title>The genome of the king protea, Protea cynaroides.</title>
        <authorList>
            <person name="Chang J."/>
            <person name="Duong T.A."/>
            <person name="Schoeman C."/>
            <person name="Ma X."/>
            <person name="Roodt D."/>
            <person name="Barker N."/>
            <person name="Li Z."/>
            <person name="Van de Peer Y."/>
            <person name="Mizrachi E."/>
        </authorList>
    </citation>
    <scope>NUCLEOTIDE SEQUENCE</scope>
    <source>
        <tissue evidence="11">Young leaves</tissue>
    </source>
</reference>
<keyword evidence="5" id="KW-0677">Repeat</keyword>
<dbReference type="InterPro" id="IPR018108">
    <property type="entry name" value="MCP_transmembrane"/>
</dbReference>
<dbReference type="PANTHER" id="PTHR45667">
    <property type="entry name" value="S-ADENOSYLMETHIONINE MITOCHONDRIAL CARRIER PROTEIN"/>
    <property type="match status" value="1"/>
</dbReference>
<dbReference type="GO" id="GO:0016020">
    <property type="term" value="C:membrane"/>
    <property type="evidence" value="ECO:0007669"/>
    <property type="project" value="UniProtKB-SubCell"/>
</dbReference>
<comment type="subcellular location">
    <subcellularLocation>
        <location evidence="1">Membrane</location>
        <topology evidence="1">Multi-pass membrane protein</topology>
    </subcellularLocation>
</comment>
<dbReference type="OrthoDB" id="276989at2759"/>
<feature type="repeat" description="Solcar" evidence="8">
    <location>
        <begin position="27"/>
        <end position="106"/>
    </location>
</feature>
<gene>
    <name evidence="11" type="ORF">NE237_027443</name>
</gene>
<evidence type="ECO:0000256" key="7">
    <source>
        <dbReference type="ARBA" id="ARBA00023136"/>
    </source>
</evidence>